<keyword evidence="12" id="KW-1185">Reference proteome</keyword>
<evidence type="ECO:0000256" key="2">
    <source>
        <dbReference type="ARBA" id="ARBA00009563"/>
    </source>
</evidence>
<evidence type="ECO:0000256" key="9">
    <source>
        <dbReference type="PROSITE-ProRule" id="PRU00228"/>
    </source>
</evidence>
<proteinExistence type="inferred from homology"/>
<dbReference type="Pfam" id="PF09069">
    <property type="entry name" value="EF-hand_3"/>
    <property type="match status" value="1"/>
</dbReference>
<dbReference type="PIRSF" id="PIRSF038204">
    <property type="entry name" value="Distrobrevin"/>
    <property type="match status" value="1"/>
</dbReference>
<comment type="subcellular location">
    <subcellularLocation>
        <location evidence="1 8">Cytoplasm</location>
    </subcellularLocation>
</comment>
<keyword evidence="5 9" id="KW-0863">Zinc-finger</keyword>
<sequence>MSDGGSVAGISAHSMVKNDFQLLIAELREQNFDSIRFATYRAACKLRFVQKKVNLHLVDIWNIIESFRENGLNAVESTTEVKVSRIELLLSTVYHNLNKRLPVAQQIDTDKSIGLLLSFLLGAYDRDDTGRLRVFSIKIALATMCAGKLLDKLRYVFSQISDCGGLMEHAKFADYLREVLALATAVFEGPTFGYSDAAVNQCFPSHMKANVNQFLDTLMNDPCPPCLMWLPLLHRMASVEHVYHPVVCDACGADSFTGFRYKCQRCTNYQLCQDCFWRGRTSGTHSNQHEMKEYSSYKSPTKQLGHSIQKSLRCMPTHTSASHPIFPDHPDRPLDLANVVPMTPSLTHNAFGQPIDPSLAYYDDWSLDGGNAAYLPAAFADAAALDDEHKLIARYSAKLSGRTNYPPNQRSDFNAFPEDSLGQRAMIARLDQQNREIMREISAIQAMQTAVSDGYMPPYLSDSGLNTELDSLRERKGELESRMEQMQDTRRELMGQLEHLMRVLKTTQTTSREGSPRSLTGIGGEVRSAFRDSTPVASLGNAPLMTASLTRAGSLPAGAMLLCAVAPLYCRRDRQST</sequence>
<dbReference type="Gene3D" id="3.30.60.90">
    <property type="match status" value="1"/>
</dbReference>
<dbReference type="FunFam" id="1.10.238.10:FF:000014">
    <property type="entry name" value="Dystrobrevin alpha"/>
    <property type="match status" value="1"/>
</dbReference>
<dbReference type="SUPFAM" id="SSF47473">
    <property type="entry name" value="EF-hand"/>
    <property type="match status" value="2"/>
</dbReference>
<dbReference type="InterPro" id="IPR017432">
    <property type="entry name" value="Distrobrevin"/>
</dbReference>
<evidence type="ECO:0000256" key="10">
    <source>
        <dbReference type="SAM" id="Coils"/>
    </source>
</evidence>
<dbReference type="InterPro" id="IPR015153">
    <property type="entry name" value="EF-hand_dom_typ1"/>
</dbReference>
<dbReference type="GO" id="GO:0016010">
    <property type="term" value="C:dystrophin-associated glycoprotein complex"/>
    <property type="evidence" value="ECO:0007669"/>
    <property type="project" value="UniProtKB-ARBA"/>
</dbReference>
<evidence type="ECO:0000256" key="8">
    <source>
        <dbReference type="PIRNR" id="PIRNR038204"/>
    </source>
</evidence>
<dbReference type="WBParaSite" id="PSAMB.scaffold341size55839.g4838.t1">
    <property type="protein sequence ID" value="PSAMB.scaffold341size55839.g4838.t1"/>
    <property type="gene ID" value="PSAMB.scaffold341size55839.g4838"/>
</dbReference>
<feature type="coiled-coil region" evidence="10">
    <location>
        <begin position="427"/>
        <end position="503"/>
    </location>
</feature>
<evidence type="ECO:0000256" key="7">
    <source>
        <dbReference type="ARBA" id="ARBA00023054"/>
    </source>
</evidence>
<dbReference type="GO" id="GO:0050804">
    <property type="term" value="P:modulation of chemical synaptic transmission"/>
    <property type="evidence" value="ECO:0007669"/>
    <property type="project" value="UniProtKB-ARBA"/>
</dbReference>
<evidence type="ECO:0000256" key="6">
    <source>
        <dbReference type="ARBA" id="ARBA00022833"/>
    </source>
</evidence>
<reference evidence="13" key="1">
    <citation type="submission" date="2022-11" db="UniProtKB">
        <authorList>
            <consortium name="WormBaseParasite"/>
        </authorList>
    </citation>
    <scope>IDENTIFICATION</scope>
</reference>
<dbReference type="PROSITE" id="PS50135">
    <property type="entry name" value="ZF_ZZ_2"/>
    <property type="match status" value="1"/>
</dbReference>
<protein>
    <recommendedName>
        <fullName evidence="8">Dystrobrevin</fullName>
    </recommendedName>
</protein>
<evidence type="ECO:0000259" key="11">
    <source>
        <dbReference type="PROSITE" id="PS50135"/>
    </source>
</evidence>
<dbReference type="PROSITE" id="PS01357">
    <property type="entry name" value="ZF_ZZ_1"/>
    <property type="match status" value="1"/>
</dbReference>
<dbReference type="CDD" id="cd16244">
    <property type="entry name" value="EFh_DTN"/>
    <property type="match status" value="1"/>
</dbReference>
<dbReference type="CDD" id="cd02334">
    <property type="entry name" value="ZZ_dystrophin"/>
    <property type="match status" value="1"/>
</dbReference>
<dbReference type="GO" id="GO:0046716">
    <property type="term" value="P:muscle cell cellular homeostasis"/>
    <property type="evidence" value="ECO:0007669"/>
    <property type="project" value="UniProtKB-ARBA"/>
</dbReference>
<dbReference type="InterPro" id="IPR015154">
    <property type="entry name" value="EF-hand_dom_typ2"/>
</dbReference>
<dbReference type="Pfam" id="PF09068">
    <property type="entry name" value="EF-hand_2"/>
    <property type="match status" value="1"/>
</dbReference>
<dbReference type="InterPro" id="IPR011992">
    <property type="entry name" value="EF-hand-dom_pair"/>
</dbReference>
<dbReference type="InterPro" id="IPR043145">
    <property type="entry name" value="Znf_ZZ_sf"/>
</dbReference>
<dbReference type="PANTHER" id="PTHR12268:SF27">
    <property type="entry name" value="DYSTROBREVIN, ISOFORM F"/>
    <property type="match status" value="1"/>
</dbReference>
<evidence type="ECO:0000256" key="1">
    <source>
        <dbReference type="ARBA" id="ARBA00004496"/>
    </source>
</evidence>
<name>A0A914WAQ9_9BILA</name>
<dbReference type="InterPro" id="IPR000433">
    <property type="entry name" value="Znf_ZZ"/>
</dbReference>
<dbReference type="Pfam" id="PF00569">
    <property type="entry name" value="ZZ"/>
    <property type="match status" value="1"/>
</dbReference>
<dbReference type="Gene3D" id="1.10.238.10">
    <property type="entry name" value="EF-hand"/>
    <property type="match status" value="2"/>
</dbReference>
<dbReference type="GO" id="GO:0045202">
    <property type="term" value="C:synapse"/>
    <property type="evidence" value="ECO:0007669"/>
    <property type="project" value="TreeGrafter"/>
</dbReference>
<organism evidence="12 13">
    <name type="scientific">Plectus sambesii</name>
    <dbReference type="NCBI Taxonomy" id="2011161"/>
    <lineage>
        <taxon>Eukaryota</taxon>
        <taxon>Metazoa</taxon>
        <taxon>Ecdysozoa</taxon>
        <taxon>Nematoda</taxon>
        <taxon>Chromadorea</taxon>
        <taxon>Plectida</taxon>
        <taxon>Plectina</taxon>
        <taxon>Plectoidea</taxon>
        <taxon>Plectidae</taxon>
        <taxon>Plectus</taxon>
    </lineage>
</organism>
<keyword evidence="7 10" id="KW-0175">Coiled coil</keyword>
<dbReference type="GO" id="GO:0099536">
    <property type="term" value="P:synaptic signaling"/>
    <property type="evidence" value="ECO:0007669"/>
    <property type="project" value="TreeGrafter"/>
</dbReference>
<dbReference type="GO" id="GO:0008270">
    <property type="term" value="F:zinc ion binding"/>
    <property type="evidence" value="ECO:0007669"/>
    <property type="project" value="UniProtKB-KW"/>
</dbReference>
<dbReference type="SUPFAM" id="SSF57850">
    <property type="entry name" value="RING/U-box"/>
    <property type="match status" value="1"/>
</dbReference>
<evidence type="ECO:0000313" key="13">
    <source>
        <dbReference type="WBParaSite" id="PSAMB.scaffold341size55839.g4838.t1"/>
    </source>
</evidence>
<comment type="similarity">
    <text evidence="2 8">Belongs to the dystrophin family. Dystrobrevin subfamily.</text>
</comment>
<dbReference type="GO" id="GO:0005737">
    <property type="term" value="C:cytoplasm"/>
    <property type="evidence" value="ECO:0007669"/>
    <property type="project" value="UniProtKB-SubCell"/>
</dbReference>
<dbReference type="Proteomes" id="UP000887566">
    <property type="component" value="Unplaced"/>
</dbReference>
<evidence type="ECO:0000256" key="3">
    <source>
        <dbReference type="ARBA" id="ARBA00022490"/>
    </source>
</evidence>
<dbReference type="AlphaFoldDB" id="A0A914WAQ9"/>
<evidence type="ECO:0000313" key="12">
    <source>
        <dbReference type="Proteomes" id="UP000887566"/>
    </source>
</evidence>
<dbReference type="InterPro" id="IPR050774">
    <property type="entry name" value="KCMF1/Dystrophin"/>
</dbReference>
<dbReference type="PANTHER" id="PTHR12268">
    <property type="entry name" value="E3 UBIQUITIN-PROTEIN LIGASE KCMF1"/>
    <property type="match status" value="1"/>
</dbReference>
<keyword evidence="6" id="KW-0862">Zinc</keyword>
<feature type="domain" description="ZZ-type" evidence="11">
    <location>
        <begin position="243"/>
        <end position="299"/>
    </location>
</feature>
<evidence type="ECO:0000256" key="5">
    <source>
        <dbReference type="ARBA" id="ARBA00022771"/>
    </source>
</evidence>
<keyword evidence="3 8" id="KW-0963">Cytoplasm</keyword>
<accession>A0A914WAQ9</accession>
<keyword evidence="4" id="KW-0479">Metal-binding</keyword>
<evidence type="ECO:0000256" key="4">
    <source>
        <dbReference type="ARBA" id="ARBA00022723"/>
    </source>
</evidence>
<dbReference type="SMART" id="SM00291">
    <property type="entry name" value="ZnF_ZZ"/>
    <property type="match status" value="1"/>
</dbReference>